<gene>
    <name evidence="2" type="ORF">FRACYDRAFT_271340</name>
</gene>
<keyword evidence="3" id="KW-1185">Reference proteome</keyword>
<feature type="region of interest" description="Disordered" evidence="1">
    <location>
        <begin position="1"/>
        <end position="22"/>
    </location>
</feature>
<reference evidence="2 3" key="1">
    <citation type="submission" date="2016-09" db="EMBL/GenBank/DDBJ databases">
        <title>Extensive genetic diversity and differential bi-allelic expression allows diatom success in the polar Southern Ocean.</title>
        <authorList>
            <consortium name="DOE Joint Genome Institute"/>
            <person name="Mock T."/>
            <person name="Otillar R.P."/>
            <person name="Strauss J."/>
            <person name="Dupont C."/>
            <person name="Frickenhaus S."/>
            <person name="Maumus F."/>
            <person name="Mcmullan M."/>
            <person name="Sanges R."/>
            <person name="Schmutz J."/>
            <person name="Toseland A."/>
            <person name="Valas R."/>
            <person name="Veluchamy A."/>
            <person name="Ward B.J."/>
            <person name="Allen A."/>
            <person name="Barry K."/>
            <person name="Falciatore A."/>
            <person name="Ferrante M."/>
            <person name="Fortunato A.E."/>
            <person name="Gloeckner G."/>
            <person name="Gruber A."/>
            <person name="Hipkin R."/>
            <person name="Janech M."/>
            <person name="Kroth P."/>
            <person name="Leese F."/>
            <person name="Lindquist E."/>
            <person name="Lyon B.R."/>
            <person name="Martin J."/>
            <person name="Mayer C."/>
            <person name="Parker M."/>
            <person name="Quesneville H."/>
            <person name="Raymond J."/>
            <person name="Uhlig C."/>
            <person name="Valentin K.U."/>
            <person name="Worden A.Z."/>
            <person name="Armbrust E.V."/>
            <person name="Bowler C."/>
            <person name="Green B."/>
            <person name="Moulton V."/>
            <person name="Van Oosterhout C."/>
            <person name="Grigoriev I."/>
        </authorList>
    </citation>
    <scope>NUCLEOTIDE SEQUENCE [LARGE SCALE GENOMIC DNA]</scope>
    <source>
        <strain evidence="2 3">CCMP1102</strain>
    </source>
</reference>
<evidence type="ECO:0000313" key="2">
    <source>
        <dbReference type="EMBL" id="OEU09434.1"/>
    </source>
</evidence>
<evidence type="ECO:0000313" key="3">
    <source>
        <dbReference type="Proteomes" id="UP000095751"/>
    </source>
</evidence>
<accession>A0A1E7EUF7</accession>
<dbReference type="AlphaFoldDB" id="A0A1E7EUF7"/>
<dbReference type="OrthoDB" id="1741717at2759"/>
<sequence>MIQQQNQQKEDTEENLYVPPDPSMLLNQTLNQTTIQQQDDAIKSKSKNVDDVTDIPINDDCIDGFGLNLFRDEGKGEGSREDLEAEKLLEKMESVLKEATQIREASKSGVLSDDERRERAGEAALALVNLMGEFGLDDDDDDNDEGYSSDDSDVVDSG</sequence>
<dbReference type="Proteomes" id="UP000095751">
    <property type="component" value="Unassembled WGS sequence"/>
</dbReference>
<organism evidence="2 3">
    <name type="scientific">Fragilariopsis cylindrus CCMP1102</name>
    <dbReference type="NCBI Taxonomy" id="635003"/>
    <lineage>
        <taxon>Eukaryota</taxon>
        <taxon>Sar</taxon>
        <taxon>Stramenopiles</taxon>
        <taxon>Ochrophyta</taxon>
        <taxon>Bacillariophyta</taxon>
        <taxon>Bacillariophyceae</taxon>
        <taxon>Bacillariophycidae</taxon>
        <taxon>Bacillariales</taxon>
        <taxon>Bacillariaceae</taxon>
        <taxon>Fragilariopsis</taxon>
    </lineage>
</organism>
<name>A0A1E7EUF7_9STRA</name>
<evidence type="ECO:0000256" key="1">
    <source>
        <dbReference type="SAM" id="MobiDB-lite"/>
    </source>
</evidence>
<dbReference type="InParanoid" id="A0A1E7EUF7"/>
<dbReference type="EMBL" id="KV784375">
    <property type="protein sequence ID" value="OEU09434.1"/>
    <property type="molecule type" value="Genomic_DNA"/>
</dbReference>
<feature type="compositionally biased region" description="Acidic residues" evidence="1">
    <location>
        <begin position="135"/>
        <end position="158"/>
    </location>
</feature>
<feature type="region of interest" description="Disordered" evidence="1">
    <location>
        <begin position="134"/>
        <end position="158"/>
    </location>
</feature>
<dbReference type="KEGG" id="fcy:FRACYDRAFT_271340"/>
<protein>
    <submittedName>
        <fullName evidence="2">Uncharacterized protein</fullName>
    </submittedName>
</protein>
<proteinExistence type="predicted"/>